<gene>
    <name evidence="2" type="ORF">X975_20821</name>
</gene>
<dbReference type="AlphaFoldDB" id="A0A087UGA6"/>
<feature type="region of interest" description="Disordered" evidence="1">
    <location>
        <begin position="575"/>
        <end position="596"/>
    </location>
</feature>
<evidence type="ECO:0000313" key="2">
    <source>
        <dbReference type="EMBL" id="KFM76395.1"/>
    </source>
</evidence>
<dbReference type="OrthoDB" id="10308837at2759"/>
<sequence length="1008" mass="115936">MEMAKSSREYACVRIQAYIGYLYKYFELAFDFLEAILHILEDSRTYFCCLSEYDQICFVTECFHPFVSGQKFLENPFDNLENCILNKEEADLVFIAYLLLYKKKMHFSKIFQCFEVYGATASISDLGASEEITYFQERKKYFCIRSDGFVALNHISELSTLKSPSFSNCFNMYSKINCSKHISLFRKNQNQPTAHDVHDFILTQCSHTQSKARDNNSKPESANDVFLGDKTAKSDIVNNFDAVNCIQNNYTSENVCKTNLVLNKILSSHIFLSEFLQESAFNFDRLKIILHVFEKQRKYFCNLSFTEQNRFIKQICKYFHPKSASCLDNNLNSRRICKLSEKRKVLLHITHLLYPDKKIHFSELLQKINIFYNLIDCLSTFNMQLAFFEKTKKYFTIESDGFVEINLAPDLKVLNTEIFNDCISVNPGISSSLAPLEQEVENAVKLNDDYATLKTCTKPSNIPQSITEGEGSFNEHFETHKTAEEIITSPSSELDRIFKLLARKAENIQNKDDITISFILRDSPNTYNLSKQGSGQANEVYTVSDSNIDISKNNWKVMEEKSEIMIGKMNFDSSKQNSHSMNEVDIPTNKQDDNSCSRRKMEIPLNDEIISFTDSVKELEPNIQDETLGTSEDLTCNSLKDESVNYSLTDKTVNDCVTQKKEEKTDFWTVLNNKTALCDNITDKSVTSVAISATEPNEIVQNCPGENYHFKSNITKVPDSYSITSNNVENFQEALKAIKIDTANEAKNIICSSNITNNGIKTPEDALPNISSATEMDFHNEYNLKTSDISPPVNEKKISNLQRVPKQSPKLGKYPTQESQLPISTERTYTYLNPSAFFLSDRSEDHDFGLIKPHPFDNTAYNDYCTKIVDSILGPLNFPTSNRLECEELKSHDVSLCLKELVKLEKYSNFRLNVSEEDRYFVKNCFQTSKVCKHSETERRVVNFFIVILGKYCSGLSLKMLHTYLQIASKEVVQYLNDCYEDNLLHFFRANENYFYVSPISRNIYLRK</sequence>
<name>A0A087UGA6_STEMI</name>
<reference evidence="2 3" key="1">
    <citation type="submission" date="2013-11" db="EMBL/GenBank/DDBJ databases">
        <title>Genome sequencing of Stegodyphus mimosarum.</title>
        <authorList>
            <person name="Bechsgaard J."/>
        </authorList>
    </citation>
    <scope>NUCLEOTIDE SEQUENCE [LARGE SCALE GENOMIC DNA]</scope>
</reference>
<dbReference type="Proteomes" id="UP000054359">
    <property type="component" value="Unassembled WGS sequence"/>
</dbReference>
<feature type="non-terminal residue" evidence="2">
    <location>
        <position position="1008"/>
    </location>
</feature>
<accession>A0A087UGA6</accession>
<keyword evidence="3" id="KW-1185">Reference proteome</keyword>
<evidence type="ECO:0000313" key="3">
    <source>
        <dbReference type="Proteomes" id="UP000054359"/>
    </source>
</evidence>
<protein>
    <submittedName>
        <fullName evidence="2">Uncharacterized protein</fullName>
    </submittedName>
</protein>
<proteinExistence type="predicted"/>
<organism evidence="2 3">
    <name type="scientific">Stegodyphus mimosarum</name>
    <name type="common">African social velvet spider</name>
    <dbReference type="NCBI Taxonomy" id="407821"/>
    <lineage>
        <taxon>Eukaryota</taxon>
        <taxon>Metazoa</taxon>
        <taxon>Ecdysozoa</taxon>
        <taxon>Arthropoda</taxon>
        <taxon>Chelicerata</taxon>
        <taxon>Arachnida</taxon>
        <taxon>Araneae</taxon>
        <taxon>Araneomorphae</taxon>
        <taxon>Entelegynae</taxon>
        <taxon>Eresoidea</taxon>
        <taxon>Eresidae</taxon>
        <taxon>Stegodyphus</taxon>
    </lineage>
</organism>
<evidence type="ECO:0000256" key="1">
    <source>
        <dbReference type="SAM" id="MobiDB-lite"/>
    </source>
</evidence>
<dbReference type="EMBL" id="KK119678">
    <property type="protein sequence ID" value="KFM76395.1"/>
    <property type="molecule type" value="Genomic_DNA"/>
</dbReference>